<dbReference type="GO" id="GO:0045493">
    <property type="term" value="P:xylan catabolic process"/>
    <property type="evidence" value="ECO:0007669"/>
    <property type="project" value="UniProtKB-KW"/>
</dbReference>
<evidence type="ECO:0000256" key="2">
    <source>
        <dbReference type="ARBA" id="ARBA00022487"/>
    </source>
</evidence>
<dbReference type="SUPFAM" id="SSF53474">
    <property type="entry name" value="alpha/beta-Hydrolases"/>
    <property type="match status" value="1"/>
</dbReference>
<evidence type="ECO:0000256" key="8">
    <source>
        <dbReference type="ARBA" id="ARBA00023157"/>
    </source>
</evidence>
<dbReference type="Gene3D" id="3.40.50.1820">
    <property type="entry name" value="alpha/beta hydrolase"/>
    <property type="match status" value="1"/>
</dbReference>
<reference evidence="11" key="1">
    <citation type="journal article" date="2021" name="Nat. Commun.">
        <title>Genetic determinants of endophytism in the Arabidopsis root mycobiome.</title>
        <authorList>
            <person name="Mesny F."/>
            <person name="Miyauchi S."/>
            <person name="Thiergart T."/>
            <person name="Pickel B."/>
            <person name="Atanasova L."/>
            <person name="Karlsson M."/>
            <person name="Huettel B."/>
            <person name="Barry K.W."/>
            <person name="Haridas S."/>
            <person name="Chen C."/>
            <person name="Bauer D."/>
            <person name="Andreopoulos W."/>
            <person name="Pangilinan J."/>
            <person name="LaButti K."/>
            <person name="Riley R."/>
            <person name="Lipzen A."/>
            <person name="Clum A."/>
            <person name="Drula E."/>
            <person name="Henrissat B."/>
            <person name="Kohler A."/>
            <person name="Grigoriev I.V."/>
            <person name="Martin F.M."/>
            <person name="Hacquard S."/>
        </authorList>
    </citation>
    <scope>NUCLEOTIDE SEQUENCE</scope>
    <source>
        <strain evidence="11">MPI-SDFR-AT-0117</strain>
    </source>
</reference>
<dbReference type="InterPro" id="IPR011118">
    <property type="entry name" value="Tannase/feruloyl_esterase"/>
</dbReference>
<dbReference type="GO" id="GO:0030600">
    <property type="term" value="F:feruloyl esterase activity"/>
    <property type="evidence" value="ECO:0007669"/>
    <property type="project" value="UniProtKB-EC"/>
</dbReference>
<keyword evidence="3" id="KW-0119">Carbohydrate metabolism</keyword>
<keyword evidence="12" id="KW-1185">Reference proteome</keyword>
<sequence length="533" mass="58563">MLPSDLTWALAAASQLAPADGSDTATAKTFAERCFALKPQLLIPHSQLTKLEVVLKGSTVDLSDNVESCNRRSQKAEVDLCRVGLQIPTSARSGISFEVWLPENWKGGRYLGTGNGGVDGCIKYEDLAYGTANGFATMGTNNGHNGTTAAAMLNNPDVIEDFSYRALHVGTESAKKIIEQFYKKQPAHSYYIGCSLGGRMGIKAAEVYPDDYDGIVAGAPTVDFNNLQGQRAMFYTVTGAIGSPDFITADTWTGLIHNEVLKQCDGIDGATDGIIEIPNKCYFDPSKLLCGDASEEGQCLNEAQVKQLEKIYAPYTYPDGELIFPRMNPGNELKAIERLLSGQPFPHSAEWFRYVVLSDPTWQAEDYDFDLVRRAEQLNPFNIRTYPKRLPAFKRRGGKLITYHGGQDHQVTQFNTEHFVERMADADDKLGDWHRYFPISGMFHCNTGPGAWAFGQGGGAPAAGVGFDPRRNVLSAVVAWVEEGKAPETLMGTRFVNDTAALGVDIERKHCTWPKQQTFKGGDHRKAESWACV</sequence>
<accession>A0A9P9AG41</accession>
<evidence type="ECO:0000313" key="11">
    <source>
        <dbReference type="EMBL" id="KAH6695194.1"/>
    </source>
</evidence>
<keyword evidence="7" id="KW-0106">Calcium</keyword>
<keyword evidence="5" id="KW-0732">Signal</keyword>
<name>A0A9P9AG41_9PEZI</name>
<comment type="caution">
    <text evidence="11">The sequence shown here is derived from an EMBL/GenBank/DDBJ whole genome shotgun (WGS) entry which is preliminary data.</text>
</comment>
<evidence type="ECO:0000256" key="9">
    <source>
        <dbReference type="ARBA" id="ARBA00034075"/>
    </source>
</evidence>
<keyword evidence="6 10" id="KW-0378">Hydrolase</keyword>
<dbReference type="EC" id="3.1.1.-" evidence="10"/>
<evidence type="ECO:0000313" key="12">
    <source>
        <dbReference type="Proteomes" id="UP000770015"/>
    </source>
</evidence>
<evidence type="ECO:0000256" key="4">
    <source>
        <dbReference type="ARBA" id="ARBA00022723"/>
    </source>
</evidence>
<evidence type="ECO:0000256" key="5">
    <source>
        <dbReference type="ARBA" id="ARBA00022729"/>
    </source>
</evidence>
<keyword evidence="3" id="KW-0624">Polysaccharide degradation</keyword>
<comment type="catalytic activity">
    <reaction evidence="9">
        <text>feruloyl-polysaccharide + H2O = ferulate + polysaccharide.</text>
        <dbReference type="EC" id="3.1.1.73"/>
    </reaction>
</comment>
<evidence type="ECO:0000256" key="3">
    <source>
        <dbReference type="ARBA" id="ARBA00022651"/>
    </source>
</evidence>
<dbReference type="AlphaFoldDB" id="A0A9P9AG41"/>
<keyword evidence="4" id="KW-0479">Metal-binding</keyword>
<dbReference type="PANTHER" id="PTHR33938:SF15">
    <property type="entry name" value="FERULOYL ESTERASE B-RELATED"/>
    <property type="match status" value="1"/>
</dbReference>
<dbReference type="OrthoDB" id="3039123at2759"/>
<proteinExistence type="inferred from homology"/>
<dbReference type="GO" id="GO:0046872">
    <property type="term" value="F:metal ion binding"/>
    <property type="evidence" value="ECO:0007669"/>
    <property type="project" value="UniProtKB-KW"/>
</dbReference>
<protein>
    <recommendedName>
        <fullName evidence="10">Carboxylic ester hydrolase</fullName>
        <ecNumber evidence="10">3.1.1.-</ecNumber>
    </recommendedName>
</protein>
<keyword evidence="8" id="KW-1015">Disulfide bond</keyword>
<gene>
    <name evidence="11" type="ORF">F5X68DRAFT_266763</name>
</gene>
<keyword evidence="3" id="KW-0858">Xylan degradation</keyword>
<dbReference type="PANTHER" id="PTHR33938">
    <property type="entry name" value="FERULOYL ESTERASE B-RELATED"/>
    <property type="match status" value="1"/>
</dbReference>
<evidence type="ECO:0000256" key="6">
    <source>
        <dbReference type="ARBA" id="ARBA00022801"/>
    </source>
</evidence>
<keyword evidence="2" id="KW-0719">Serine esterase</keyword>
<dbReference type="InterPro" id="IPR029058">
    <property type="entry name" value="AB_hydrolase_fold"/>
</dbReference>
<evidence type="ECO:0000256" key="1">
    <source>
        <dbReference type="ARBA" id="ARBA00006249"/>
    </source>
</evidence>
<organism evidence="11 12">
    <name type="scientific">Plectosphaerella plurivora</name>
    <dbReference type="NCBI Taxonomy" id="936078"/>
    <lineage>
        <taxon>Eukaryota</taxon>
        <taxon>Fungi</taxon>
        <taxon>Dikarya</taxon>
        <taxon>Ascomycota</taxon>
        <taxon>Pezizomycotina</taxon>
        <taxon>Sordariomycetes</taxon>
        <taxon>Hypocreomycetidae</taxon>
        <taxon>Glomerellales</taxon>
        <taxon>Plectosphaerellaceae</taxon>
        <taxon>Plectosphaerella</taxon>
    </lineage>
</organism>
<comment type="similarity">
    <text evidence="1 10">Belongs to the tannase family.</text>
</comment>
<dbReference type="Pfam" id="PF07519">
    <property type="entry name" value="Tannase"/>
    <property type="match status" value="2"/>
</dbReference>
<evidence type="ECO:0000256" key="10">
    <source>
        <dbReference type="RuleBase" id="RU361238"/>
    </source>
</evidence>
<evidence type="ECO:0000256" key="7">
    <source>
        <dbReference type="ARBA" id="ARBA00022837"/>
    </source>
</evidence>
<dbReference type="EMBL" id="JAGSXJ010000002">
    <property type="protein sequence ID" value="KAH6695194.1"/>
    <property type="molecule type" value="Genomic_DNA"/>
</dbReference>
<dbReference type="Proteomes" id="UP000770015">
    <property type="component" value="Unassembled WGS sequence"/>
</dbReference>